<feature type="domain" description="Thioester reductase (TE)" evidence="6">
    <location>
        <begin position="34"/>
        <end position="308"/>
    </location>
</feature>
<dbReference type="VEuPathDB" id="VectorBase:AFUN001330"/>
<keyword evidence="2 4" id="KW-0444">Lipid biosynthesis</keyword>
<keyword evidence="4" id="KW-0521">NADP</keyword>
<comment type="function">
    <text evidence="4">Catalyzes the reduction of fatty acyl-CoA to fatty alcohols.</text>
</comment>
<dbReference type="CDD" id="cd05236">
    <property type="entry name" value="FAR-N_SDR_e"/>
    <property type="match status" value="1"/>
</dbReference>
<dbReference type="CDD" id="cd09071">
    <property type="entry name" value="FAR_C"/>
    <property type="match status" value="1"/>
</dbReference>
<evidence type="ECO:0000259" key="6">
    <source>
        <dbReference type="Pfam" id="PF07993"/>
    </source>
</evidence>
<protein>
    <recommendedName>
        <fullName evidence="4">Fatty acyl-CoA reductase</fullName>
        <ecNumber evidence="4">1.2.1.84</ecNumber>
    </recommendedName>
</protein>
<evidence type="ECO:0000256" key="1">
    <source>
        <dbReference type="ARBA" id="ARBA00005928"/>
    </source>
</evidence>
<dbReference type="InterPro" id="IPR033640">
    <property type="entry name" value="FAR_C"/>
</dbReference>
<evidence type="ECO:0000313" key="7">
    <source>
        <dbReference type="EnsemblMetazoa" id="AFUN001330-PA"/>
    </source>
</evidence>
<comment type="similarity">
    <text evidence="1 4">Belongs to the fatty acyl-CoA reductase family.</text>
</comment>
<dbReference type="VEuPathDB" id="VectorBase:AFUN2_006067"/>
<dbReference type="InterPro" id="IPR013120">
    <property type="entry name" value="FAR_NAD-bd"/>
</dbReference>
<dbReference type="InterPro" id="IPR026055">
    <property type="entry name" value="FAR"/>
</dbReference>
<dbReference type="PANTHER" id="PTHR11011:SF81">
    <property type="entry name" value="FATTY ACYL-COA REDUCTASE"/>
    <property type="match status" value="1"/>
</dbReference>
<feature type="domain" description="Fatty acyl-CoA reductase C-terminal" evidence="5">
    <location>
        <begin position="394"/>
        <end position="486"/>
    </location>
</feature>
<dbReference type="AlphaFoldDB" id="A0A182R588"/>
<dbReference type="GO" id="GO:0080019">
    <property type="term" value="F:alcohol-forming very long-chain fatty acyl-CoA reductase activity"/>
    <property type="evidence" value="ECO:0007669"/>
    <property type="project" value="InterPro"/>
</dbReference>
<dbReference type="EC" id="1.2.1.84" evidence="4"/>
<dbReference type="PANTHER" id="PTHR11011">
    <property type="entry name" value="MALE STERILITY PROTEIN 2-RELATED"/>
    <property type="match status" value="1"/>
</dbReference>
<evidence type="ECO:0000256" key="3">
    <source>
        <dbReference type="ARBA" id="ARBA00023098"/>
    </source>
</evidence>
<dbReference type="GO" id="GO:0005777">
    <property type="term" value="C:peroxisome"/>
    <property type="evidence" value="ECO:0007669"/>
    <property type="project" value="TreeGrafter"/>
</dbReference>
<keyword evidence="3 4" id="KW-0443">Lipid metabolism</keyword>
<dbReference type="SUPFAM" id="SSF51735">
    <property type="entry name" value="NAD(P)-binding Rossmann-fold domains"/>
    <property type="match status" value="1"/>
</dbReference>
<dbReference type="GO" id="GO:0102965">
    <property type="term" value="F:alcohol-forming long-chain fatty acyl-CoA reductase activity"/>
    <property type="evidence" value="ECO:0007669"/>
    <property type="project" value="UniProtKB-EC"/>
</dbReference>
<dbReference type="Pfam" id="PF03015">
    <property type="entry name" value="Sterile"/>
    <property type="match status" value="1"/>
</dbReference>
<dbReference type="Pfam" id="PF07993">
    <property type="entry name" value="NAD_binding_4"/>
    <property type="match status" value="1"/>
</dbReference>
<reference evidence="7" key="1">
    <citation type="submission" date="2020-05" db="UniProtKB">
        <authorList>
            <consortium name="EnsemblMetazoa"/>
        </authorList>
    </citation>
    <scope>IDENTIFICATION</scope>
    <source>
        <strain evidence="7">FUMOZ</strain>
    </source>
</reference>
<dbReference type="InterPro" id="IPR036291">
    <property type="entry name" value="NAD(P)-bd_dom_sf"/>
</dbReference>
<keyword evidence="4" id="KW-0560">Oxidoreductase</keyword>
<evidence type="ECO:0000259" key="5">
    <source>
        <dbReference type="Pfam" id="PF03015"/>
    </source>
</evidence>
<comment type="catalytic activity">
    <reaction evidence="4">
        <text>a long-chain fatty acyl-CoA + 2 NADPH + 2 H(+) = a long-chain primary fatty alcohol + 2 NADP(+) + CoA</text>
        <dbReference type="Rhea" id="RHEA:52716"/>
        <dbReference type="ChEBI" id="CHEBI:15378"/>
        <dbReference type="ChEBI" id="CHEBI:57287"/>
        <dbReference type="ChEBI" id="CHEBI:57783"/>
        <dbReference type="ChEBI" id="CHEBI:58349"/>
        <dbReference type="ChEBI" id="CHEBI:77396"/>
        <dbReference type="ChEBI" id="CHEBI:83139"/>
        <dbReference type="EC" id="1.2.1.84"/>
    </reaction>
</comment>
<evidence type="ECO:0000256" key="4">
    <source>
        <dbReference type="RuleBase" id="RU363097"/>
    </source>
</evidence>
<dbReference type="GO" id="GO:0035336">
    <property type="term" value="P:long-chain fatty-acyl-CoA metabolic process"/>
    <property type="evidence" value="ECO:0007669"/>
    <property type="project" value="TreeGrafter"/>
</dbReference>
<name>A0A182R588_ANOFN</name>
<organism evidence="7">
    <name type="scientific">Anopheles funestus</name>
    <name type="common">African malaria mosquito</name>
    <dbReference type="NCBI Taxonomy" id="62324"/>
    <lineage>
        <taxon>Eukaryota</taxon>
        <taxon>Metazoa</taxon>
        <taxon>Ecdysozoa</taxon>
        <taxon>Arthropoda</taxon>
        <taxon>Hexapoda</taxon>
        <taxon>Insecta</taxon>
        <taxon>Pterygota</taxon>
        <taxon>Neoptera</taxon>
        <taxon>Endopterygota</taxon>
        <taxon>Diptera</taxon>
        <taxon>Nematocera</taxon>
        <taxon>Culicoidea</taxon>
        <taxon>Culicidae</taxon>
        <taxon>Anophelinae</taxon>
        <taxon>Anopheles</taxon>
    </lineage>
</organism>
<dbReference type="EnsemblMetazoa" id="AFUN001330-RA">
    <property type="protein sequence ID" value="AFUN001330-PA"/>
    <property type="gene ID" value="AFUN001330"/>
</dbReference>
<sequence length="504" mass="57483">MSACSTETKRTGVDAEQSSRERVLDFYRNATILVTGGTGFLGKVLLEKILRCLNVRKVFLAIRTKDGRKPTERLQDLLKDAIFDRLRLTTPIDQLLERIDAVEISLEAGDSGLGIDGSKEALLLQETDVVFNVLASVKFNESIKNAIDTNVGGTRRILQLARRMHRLKALVHVSTLYSNCDRTHIEERVYADPWPNPDSVLQLSNLLSADEMSKLQHCLVGDLPNTYTFSKKCAESLIQQQFSDLPIGIFRPPIVLSTYQEPIAGWTDNLNGPAGLCLWTVKGYVRVIFGNGRKKANLVPVDYCVNAMLVAGFDVADRSIGRQQKPELLETGAWESKQLVPVYNYMYAQSTLTWGRYMSSVSMGFDGWIKRLCWNHAYTIVSYRALFRILSLCCHTVPAWLLDVVRKLQGNRPIYRRMVSKTNRFLETMAYFGLREWHIANENVVRLRTLLTPTEVSMLEFDLSTVNWDEYFQSYIPGIRRYFLAEPHLKDRPSGVKSVSWHRR</sequence>
<dbReference type="STRING" id="62324.A0A182R588"/>
<dbReference type="FunFam" id="3.40.50.720:FF:000598">
    <property type="entry name" value="Fatty acyl-CoA reductase"/>
    <property type="match status" value="1"/>
</dbReference>
<accession>A0A182R588</accession>
<evidence type="ECO:0000256" key="2">
    <source>
        <dbReference type="ARBA" id="ARBA00022516"/>
    </source>
</evidence>
<dbReference type="Gene3D" id="3.40.50.720">
    <property type="entry name" value="NAD(P)-binding Rossmann-like Domain"/>
    <property type="match status" value="1"/>
</dbReference>
<proteinExistence type="inferred from homology"/>